<dbReference type="PROSITE" id="PS51257">
    <property type="entry name" value="PROKAR_LIPOPROTEIN"/>
    <property type="match status" value="1"/>
</dbReference>
<reference evidence="3" key="1">
    <citation type="submission" date="2017-02" db="EMBL/GenBank/DDBJ databases">
        <authorList>
            <person name="Mornico D."/>
        </authorList>
    </citation>
    <scope>NUCLEOTIDE SEQUENCE [LARGE SCALE GENOMIC DNA]</scope>
</reference>
<protein>
    <recommendedName>
        <fullName evidence="4">Lipoprotein</fullName>
    </recommendedName>
</protein>
<proteinExistence type="predicted"/>
<evidence type="ECO:0000313" key="3">
    <source>
        <dbReference type="Proteomes" id="UP000188169"/>
    </source>
</evidence>
<feature type="signal peptide" evidence="1">
    <location>
        <begin position="1"/>
        <end position="18"/>
    </location>
</feature>
<evidence type="ECO:0000313" key="2">
    <source>
        <dbReference type="EMBL" id="SJM37933.1"/>
    </source>
</evidence>
<evidence type="ECO:0000256" key="1">
    <source>
        <dbReference type="SAM" id="SignalP"/>
    </source>
</evidence>
<gene>
    <name evidence="2" type="ORF">A1019T_01918</name>
</gene>
<dbReference type="EMBL" id="FUGD01000113">
    <property type="protein sequence ID" value="SJM37933.1"/>
    <property type="molecule type" value="Genomic_DNA"/>
</dbReference>
<dbReference type="AlphaFoldDB" id="A0A1R4EHL1"/>
<dbReference type="Proteomes" id="UP000188169">
    <property type="component" value="Unassembled WGS sequence"/>
</dbReference>
<keyword evidence="3" id="KW-1185">Reference proteome</keyword>
<evidence type="ECO:0008006" key="4">
    <source>
        <dbReference type="Google" id="ProtNLM"/>
    </source>
</evidence>
<name>A0A1R4EHL1_9GAMM</name>
<organism evidence="2 3">
    <name type="scientific">Psychrobacter pasteurii</name>
    <dbReference type="NCBI Taxonomy" id="1945520"/>
    <lineage>
        <taxon>Bacteria</taxon>
        <taxon>Pseudomonadati</taxon>
        <taxon>Pseudomonadota</taxon>
        <taxon>Gammaproteobacteria</taxon>
        <taxon>Moraxellales</taxon>
        <taxon>Moraxellaceae</taxon>
        <taxon>Psychrobacter</taxon>
    </lineage>
</organism>
<keyword evidence="1" id="KW-0732">Signal</keyword>
<feature type="chain" id="PRO_5013272319" description="Lipoprotein" evidence="1">
    <location>
        <begin position="19"/>
        <end position="271"/>
    </location>
</feature>
<accession>A0A1R4EHL1</accession>
<sequence>MNKIVPKGILVFSSGVFLASCANTASLTKISSHTAQINPTLASPAPVQQSATIQASNIQTPIITVDWQKIEATADQLYEDEPLTTDIFFLLSESESTAGSAADFYAKEFNVSIEEAQRRLILQGISAPLIEAVALELGEAIAGIYYDNNNPNEYSVNFITLKTVQAEPLKYVYQFKHKDYQYYSFPIYIKPSSDATQPQILALQEKASPEIFRRYPDTQLIGYSPASNTINVSIYTKTPDEAERKRIEAELTELVGHPVKVEFISGRITTM</sequence>